<comment type="caution">
    <text evidence="1">The sequence shown here is derived from an EMBL/GenBank/DDBJ whole genome shotgun (WGS) entry which is preliminary data.</text>
</comment>
<dbReference type="Proteomes" id="UP000222542">
    <property type="component" value="Unassembled WGS sequence"/>
</dbReference>
<evidence type="ECO:0000313" key="2">
    <source>
        <dbReference type="Proteomes" id="UP000222542"/>
    </source>
</evidence>
<accession>A0A2G2ZVD9</accession>
<dbReference type="EMBL" id="AYRZ02000003">
    <property type="protein sequence ID" value="PHT85935.1"/>
    <property type="molecule type" value="Genomic_DNA"/>
</dbReference>
<dbReference type="AlphaFoldDB" id="A0A2G2ZVD9"/>
<reference evidence="1 2" key="1">
    <citation type="journal article" date="2014" name="Nat. Genet.">
        <title>Genome sequence of the hot pepper provides insights into the evolution of pungency in Capsicum species.</title>
        <authorList>
            <person name="Kim S."/>
            <person name="Park M."/>
            <person name="Yeom S.I."/>
            <person name="Kim Y.M."/>
            <person name="Lee J.M."/>
            <person name="Lee H.A."/>
            <person name="Seo E."/>
            <person name="Choi J."/>
            <person name="Cheong K."/>
            <person name="Kim K.T."/>
            <person name="Jung K."/>
            <person name="Lee G.W."/>
            <person name="Oh S.K."/>
            <person name="Bae C."/>
            <person name="Kim S.B."/>
            <person name="Lee H.Y."/>
            <person name="Kim S.Y."/>
            <person name="Kim M.S."/>
            <person name="Kang B.C."/>
            <person name="Jo Y.D."/>
            <person name="Yang H.B."/>
            <person name="Jeong H.J."/>
            <person name="Kang W.H."/>
            <person name="Kwon J.K."/>
            <person name="Shin C."/>
            <person name="Lim J.Y."/>
            <person name="Park J.H."/>
            <person name="Huh J.H."/>
            <person name="Kim J.S."/>
            <person name="Kim B.D."/>
            <person name="Cohen O."/>
            <person name="Paran I."/>
            <person name="Suh M.C."/>
            <person name="Lee S.B."/>
            <person name="Kim Y.K."/>
            <person name="Shin Y."/>
            <person name="Noh S.J."/>
            <person name="Park J."/>
            <person name="Seo Y.S."/>
            <person name="Kwon S.Y."/>
            <person name="Kim H.A."/>
            <person name="Park J.M."/>
            <person name="Kim H.J."/>
            <person name="Choi S.B."/>
            <person name="Bosland P.W."/>
            <person name="Reeves G."/>
            <person name="Jo S.H."/>
            <person name="Lee B.W."/>
            <person name="Cho H.T."/>
            <person name="Choi H.S."/>
            <person name="Lee M.S."/>
            <person name="Yu Y."/>
            <person name="Do Choi Y."/>
            <person name="Park B.S."/>
            <person name="van Deynze A."/>
            <person name="Ashrafi H."/>
            <person name="Hill T."/>
            <person name="Kim W.T."/>
            <person name="Pai H.S."/>
            <person name="Ahn H.K."/>
            <person name="Yeam I."/>
            <person name="Giovannoni J.J."/>
            <person name="Rose J.K."/>
            <person name="Sorensen I."/>
            <person name="Lee S.J."/>
            <person name="Kim R.W."/>
            <person name="Choi I.Y."/>
            <person name="Choi B.S."/>
            <person name="Lim J.S."/>
            <person name="Lee Y.H."/>
            <person name="Choi D."/>
        </authorList>
    </citation>
    <scope>NUCLEOTIDE SEQUENCE [LARGE SCALE GENOMIC DNA]</scope>
    <source>
        <strain evidence="2">cv. CM334</strain>
    </source>
</reference>
<gene>
    <name evidence="1" type="ORF">T459_08041</name>
</gene>
<proteinExistence type="predicted"/>
<dbReference type="STRING" id="4072.A0A2G2ZVD9"/>
<dbReference type="OMA" id="TLECYSY"/>
<name>A0A2G2ZVD9_CAPAN</name>
<sequence>MHISLGYESNTLECYSYDLVGKSSDVYDRLWAPISNLLFGGKAVSSDDHQGSIHGVYEAGIMVGVTCHRHLIKRHGSLEMVQVFSYSDKTLEVAFPLQISRM</sequence>
<organism evidence="1 2">
    <name type="scientific">Capsicum annuum</name>
    <name type="common">Capsicum pepper</name>
    <dbReference type="NCBI Taxonomy" id="4072"/>
    <lineage>
        <taxon>Eukaryota</taxon>
        <taxon>Viridiplantae</taxon>
        <taxon>Streptophyta</taxon>
        <taxon>Embryophyta</taxon>
        <taxon>Tracheophyta</taxon>
        <taxon>Spermatophyta</taxon>
        <taxon>Magnoliopsida</taxon>
        <taxon>eudicotyledons</taxon>
        <taxon>Gunneridae</taxon>
        <taxon>Pentapetalae</taxon>
        <taxon>asterids</taxon>
        <taxon>lamiids</taxon>
        <taxon>Solanales</taxon>
        <taxon>Solanaceae</taxon>
        <taxon>Solanoideae</taxon>
        <taxon>Capsiceae</taxon>
        <taxon>Capsicum</taxon>
    </lineage>
</organism>
<keyword evidence="2" id="KW-1185">Reference proteome</keyword>
<reference evidence="1 2" key="2">
    <citation type="journal article" date="2017" name="Genome Biol.">
        <title>New reference genome sequences of hot pepper reveal the massive evolution of plant disease-resistance genes by retroduplication.</title>
        <authorList>
            <person name="Kim S."/>
            <person name="Park J."/>
            <person name="Yeom S.I."/>
            <person name="Kim Y.M."/>
            <person name="Seo E."/>
            <person name="Kim K.T."/>
            <person name="Kim M.S."/>
            <person name="Lee J.M."/>
            <person name="Cheong K."/>
            <person name="Shin H.S."/>
            <person name="Kim S.B."/>
            <person name="Han K."/>
            <person name="Lee J."/>
            <person name="Park M."/>
            <person name="Lee H.A."/>
            <person name="Lee H.Y."/>
            <person name="Lee Y."/>
            <person name="Oh S."/>
            <person name="Lee J.H."/>
            <person name="Choi E."/>
            <person name="Choi E."/>
            <person name="Lee S.E."/>
            <person name="Jeon J."/>
            <person name="Kim H."/>
            <person name="Choi G."/>
            <person name="Song H."/>
            <person name="Lee J."/>
            <person name="Lee S.C."/>
            <person name="Kwon J.K."/>
            <person name="Lee H.Y."/>
            <person name="Koo N."/>
            <person name="Hong Y."/>
            <person name="Kim R.W."/>
            <person name="Kang W.H."/>
            <person name="Huh J.H."/>
            <person name="Kang B.C."/>
            <person name="Yang T.J."/>
            <person name="Lee Y.H."/>
            <person name="Bennetzen J.L."/>
            <person name="Choi D."/>
        </authorList>
    </citation>
    <scope>NUCLEOTIDE SEQUENCE [LARGE SCALE GENOMIC DNA]</scope>
    <source>
        <strain evidence="2">cv. CM334</strain>
    </source>
</reference>
<protein>
    <submittedName>
        <fullName evidence="1">Uncharacterized protein</fullName>
    </submittedName>
</protein>
<evidence type="ECO:0000313" key="1">
    <source>
        <dbReference type="EMBL" id="PHT85935.1"/>
    </source>
</evidence>
<dbReference type="Gramene" id="PHT85935">
    <property type="protein sequence ID" value="PHT85935"/>
    <property type="gene ID" value="T459_08041"/>
</dbReference>